<gene>
    <name evidence="2" type="primary">Contig9462.g10124</name>
    <name evidence="2" type="ORF">STYLEM_15046</name>
</gene>
<feature type="region of interest" description="Disordered" evidence="1">
    <location>
        <begin position="525"/>
        <end position="673"/>
    </location>
</feature>
<dbReference type="EMBL" id="CCKQ01014206">
    <property type="protein sequence ID" value="CDW85955.1"/>
    <property type="molecule type" value="Genomic_DNA"/>
</dbReference>
<sequence>MKNDIQRKKVQKSDLLDKEQIARSNRHINNRLKTHEFNENGKQTITQSYIRETLRDQKVKPKAPRQINGDFLGRTAKTDGMTRNGGGQFQTISHGIYDLGQKQSNEQDDFKNDISANQQQQMSHMQSVMSGAKSAMLVQRSLHYVSKKREAERIDYENKKIMSHILKQAPAVSVKKLEQEYRKRLQFKKILQKTQPLPIEGFIRKRKDIQNNLPPVSLRNSKNVDNQRLYTEGDITSNEKIPIDGEEVRQSQSEMAEMLLTKRGGVRNPYQLGFGNGTYYQKQLRTLEASPSGLKRNSVNQSPNRVGSIQKNTKAAMNQIYIPSKMRGQSPKPKLSKTQNSFNTSRKEINIQESPNQNQEPAVQMDETKHSEISQKKKSLHSKTSSIQKNSSIKKQKTNQTISDKPNDILMNQSIKDEQESLVLRQGSLKSQISNSSQQSKQTQSKLSKSKASHARETQSIQQDSQNEQVNISGENLHLNQSLKDHLQQDYSHQSNILQNDDEEPIQIQEQNNEGELDFNSQQLDDENKQQQDDDNYIQQDEQNEQQLEQEDEQQQEQLDKKSELDFKQESQNQDEEQEEYQDQEYDEYNTNEQEAGQQDQIQQQVQEVKNLDDTYPEDHEGEQQLSDYETNNFEEEPNSKASKVEQPPESNISEQYKESFVPLDEESKGENYQDDEEFIQDNEYNSSQLLTNPGQRDPYLQQQSLTQNYTSNVLSEMVTNKQEVQPHIIQDSIDSHGITPLKDHSILSIYNQDTSKLDKSIAFNKTINNNDSLAQDQISEHNEYDEYHEYDEEI</sequence>
<feature type="compositionally biased region" description="Polar residues" evidence="1">
    <location>
        <begin position="295"/>
        <end position="316"/>
    </location>
</feature>
<feature type="compositionally biased region" description="Polar residues" evidence="1">
    <location>
        <begin position="458"/>
        <end position="468"/>
    </location>
</feature>
<feature type="compositionally biased region" description="Polar residues" evidence="1">
    <location>
        <begin position="400"/>
        <end position="409"/>
    </location>
</feature>
<evidence type="ECO:0000313" key="2">
    <source>
        <dbReference type="EMBL" id="CDW85955.1"/>
    </source>
</evidence>
<dbReference type="OMA" id="THEFNEN"/>
<feature type="compositionally biased region" description="Low complexity" evidence="1">
    <location>
        <begin position="382"/>
        <end position="391"/>
    </location>
</feature>
<feature type="compositionally biased region" description="Polar residues" evidence="1">
    <location>
        <begin position="351"/>
        <end position="361"/>
    </location>
</feature>
<dbReference type="InParanoid" id="A0A078AU70"/>
<feature type="compositionally biased region" description="Basic and acidic residues" evidence="1">
    <location>
        <begin position="366"/>
        <end position="375"/>
    </location>
</feature>
<accession>A0A078AU70</accession>
<keyword evidence="3" id="KW-1185">Reference proteome</keyword>
<feature type="region of interest" description="Disordered" evidence="1">
    <location>
        <begin position="56"/>
        <end position="83"/>
    </location>
</feature>
<feature type="compositionally biased region" description="Basic and acidic residues" evidence="1">
    <location>
        <begin position="558"/>
        <end position="569"/>
    </location>
</feature>
<feature type="compositionally biased region" description="Basic and acidic residues" evidence="1">
    <location>
        <begin position="610"/>
        <end position="623"/>
    </location>
</feature>
<evidence type="ECO:0000313" key="3">
    <source>
        <dbReference type="Proteomes" id="UP000039865"/>
    </source>
</evidence>
<feature type="region of interest" description="Disordered" evidence="1">
    <location>
        <begin position="429"/>
        <end position="468"/>
    </location>
</feature>
<protein>
    <submittedName>
        <fullName evidence="2">Uncharacterized protein</fullName>
    </submittedName>
</protein>
<feature type="region of interest" description="Disordered" evidence="1">
    <location>
        <begin position="290"/>
        <end position="409"/>
    </location>
</feature>
<proteinExistence type="predicted"/>
<feature type="compositionally biased region" description="Acidic residues" evidence="1">
    <location>
        <begin position="573"/>
        <end position="590"/>
    </location>
</feature>
<evidence type="ECO:0000256" key="1">
    <source>
        <dbReference type="SAM" id="MobiDB-lite"/>
    </source>
</evidence>
<organism evidence="2 3">
    <name type="scientific">Stylonychia lemnae</name>
    <name type="common">Ciliate</name>
    <dbReference type="NCBI Taxonomy" id="5949"/>
    <lineage>
        <taxon>Eukaryota</taxon>
        <taxon>Sar</taxon>
        <taxon>Alveolata</taxon>
        <taxon>Ciliophora</taxon>
        <taxon>Intramacronucleata</taxon>
        <taxon>Spirotrichea</taxon>
        <taxon>Stichotrichia</taxon>
        <taxon>Sporadotrichida</taxon>
        <taxon>Oxytrichidae</taxon>
        <taxon>Stylonychinae</taxon>
        <taxon>Stylonychia</taxon>
    </lineage>
</organism>
<feature type="compositionally biased region" description="Acidic residues" evidence="1">
    <location>
        <begin position="542"/>
        <end position="555"/>
    </location>
</feature>
<reference evidence="2 3" key="1">
    <citation type="submission" date="2014-06" db="EMBL/GenBank/DDBJ databases">
        <authorList>
            <person name="Swart Estienne"/>
        </authorList>
    </citation>
    <scope>NUCLEOTIDE SEQUENCE [LARGE SCALE GENOMIC DNA]</scope>
    <source>
        <strain evidence="2 3">130c</strain>
    </source>
</reference>
<name>A0A078AU70_STYLE</name>
<feature type="compositionally biased region" description="Low complexity" evidence="1">
    <location>
        <begin position="429"/>
        <end position="447"/>
    </location>
</feature>
<feature type="compositionally biased region" description="Low complexity" evidence="1">
    <location>
        <begin position="593"/>
        <end position="608"/>
    </location>
</feature>
<dbReference type="Proteomes" id="UP000039865">
    <property type="component" value="Unassembled WGS sequence"/>
</dbReference>
<dbReference type="AlphaFoldDB" id="A0A078AU70"/>